<dbReference type="SMART" id="SM00404">
    <property type="entry name" value="PTPc_motif"/>
    <property type="match status" value="1"/>
</dbReference>
<evidence type="ECO:0000313" key="7">
    <source>
        <dbReference type="EMBL" id="OQR96544.1"/>
    </source>
</evidence>
<dbReference type="PANTHER" id="PTHR10159:SF519">
    <property type="entry name" value="DUAL SPECIFICITY PROTEIN PHOSPHATASE MPK3"/>
    <property type="match status" value="1"/>
</dbReference>
<dbReference type="InterPro" id="IPR020422">
    <property type="entry name" value="TYR_PHOSPHATASE_DUAL_dom"/>
</dbReference>
<dbReference type="SUPFAM" id="SSF52799">
    <property type="entry name" value="(Phosphotyrosine protein) phosphatases II"/>
    <property type="match status" value="1"/>
</dbReference>
<organism evidence="7 8">
    <name type="scientific">Achlya hypogyna</name>
    <name type="common">Oomycete</name>
    <name type="synonym">Protoachlya hypogyna</name>
    <dbReference type="NCBI Taxonomy" id="1202772"/>
    <lineage>
        <taxon>Eukaryota</taxon>
        <taxon>Sar</taxon>
        <taxon>Stramenopiles</taxon>
        <taxon>Oomycota</taxon>
        <taxon>Saprolegniomycetes</taxon>
        <taxon>Saprolegniales</taxon>
        <taxon>Achlyaceae</taxon>
        <taxon>Achlya</taxon>
    </lineage>
</organism>
<dbReference type="AlphaFoldDB" id="A0A1V9ZEX2"/>
<keyword evidence="8" id="KW-1185">Reference proteome</keyword>
<evidence type="ECO:0000259" key="5">
    <source>
        <dbReference type="PROSITE" id="PS50054"/>
    </source>
</evidence>
<gene>
    <name evidence="7" type="ORF">ACHHYP_20770</name>
</gene>
<evidence type="ECO:0000259" key="6">
    <source>
        <dbReference type="PROSITE" id="PS50056"/>
    </source>
</evidence>
<dbReference type="EC" id="3.1.3.48" evidence="2"/>
<dbReference type="CDD" id="cd14498">
    <property type="entry name" value="DSP"/>
    <property type="match status" value="1"/>
</dbReference>
<dbReference type="PROSITE" id="PS50056">
    <property type="entry name" value="TYR_PHOSPHATASE_2"/>
    <property type="match status" value="1"/>
</dbReference>
<dbReference type="InterPro" id="IPR000340">
    <property type="entry name" value="Dual-sp_phosphatase_cat-dom"/>
</dbReference>
<dbReference type="GO" id="GO:0004725">
    <property type="term" value="F:protein tyrosine phosphatase activity"/>
    <property type="evidence" value="ECO:0007669"/>
    <property type="project" value="UniProtKB-EC"/>
</dbReference>
<name>A0A1V9ZEX2_ACHHY</name>
<evidence type="ECO:0000313" key="8">
    <source>
        <dbReference type="Proteomes" id="UP000243579"/>
    </source>
</evidence>
<comment type="similarity">
    <text evidence="1">Belongs to the protein-tyrosine phosphatase family. Non-receptor class dual specificity subfamily.</text>
</comment>
<evidence type="ECO:0000256" key="1">
    <source>
        <dbReference type="ARBA" id="ARBA00008601"/>
    </source>
</evidence>
<dbReference type="PANTHER" id="PTHR10159">
    <property type="entry name" value="DUAL SPECIFICITY PROTEIN PHOSPHATASE"/>
    <property type="match status" value="1"/>
</dbReference>
<keyword evidence="3" id="KW-0378">Hydrolase</keyword>
<dbReference type="GO" id="GO:0043409">
    <property type="term" value="P:negative regulation of MAPK cascade"/>
    <property type="evidence" value="ECO:0007669"/>
    <property type="project" value="TreeGrafter"/>
</dbReference>
<evidence type="ECO:0000256" key="2">
    <source>
        <dbReference type="ARBA" id="ARBA00013064"/>
    </source>
</evidence>
<protein>
    <recommendedName>
        <fullName evidence="2">protein-tyrosine-phosphatase</fullName>
        <ecNumber evidence="2">3.1.3.48</ecNumber>
    </recommendedName>
</protein>
<dbReference type="PROSITE" id="PS50054">
    <property type="entry name" value="TYR_PHOSPHATASE_DUAL"/>
    <property type="match status" value="1"/>
</dbReference>
<proteinExistence type="inferred from homology"/>
<dbReference type="GO" id="GO:0005737">
    <property type="term" value="C:cytoplasm"/>
    <property type="evidence" value="ECO:0007669"/>
    <property type="project" value="TreeGrafter"/>
</dbReference>
<dbReference type="OrthoDB" id="273181at2759"/>
<dbReference type="Pfam" id="PF00782">
    <property type="entry name" value="DSPc"/>
    <property type="match status" value="1"/>
</dbReference>
<feature type="domain" description="Tyrosine specific protein phosphatases" evidence="6">
    <location>
        <begin position="85"/>
        <end position="148"/>
    </location>
</feature>
<dbReference type="InterPro" id="IPR029021">
    <property type="entry name" value="Prot-tyrosine_phosphatase-like"/>
</dbReference>
<dbReference type="Proteomes" id="UP000243579">
    <property type="component" value="Unassembled WGS sequence"/>
</dbReference>
<evidence type="ECO:0000256" key="4">
    <source>
        <dbReference type="ARBA" id="ARBA00022912"/>
    </source>
</evidence>
<dbReference type="EMBL" id="JNBR01000141">
    <property type="protein sequence ID" value="OQR96544.1"/>
    <property type="molecule type" value="Genomic_DNA"/>
</dbReference>
<dbReference type="STRING" id="1202772.A0A1V9ZEX2"/>
<feature type="domain" description="Tyrosine-protein phosphatase" evidence="5">
    <location>
        <begin position="16"/>
        <end position="159"/>
    </location>
</feature>
<dbReference type="Gene3D" id="3.90.190.10">
    <property type="entry name" value="Protein tyrosine phosphatase superfamily"/>
    <property type="match status" value="1"/>
</dbReference>
<dbReference type="InterPro" id="IPR000387">
    <property type="entry name" value="Tyr_Pase_dom"/>
</dbReference>
<reference evidence="7 8" key="1">
    <citation type="journal article" date="2014" name="Genome Biol. Evol.">
        <title>The secreted proteins of Achlya hypogyna and Thraustotheca clavata identify the ancestral oomycete secretome and reveal gene acquisitions by horizontal gene transfer.</title>
        <authorList>
            <person name="Misner I."/>
            <person name="Blouin N."/>
            <person name="Leonard G."/>
            <person name="Richards T.A."/>
            <person name="Lane C.E."/>
        </authorList>
    </citation>
    <scope>NUCLEOTIDE SEQUENCE [LARGE SCALE GENOMIC DNA]</scope>
    <source>
        <strain evidence="7 8">ATCC 48635</strain>
    </source>
</reference>
<sequence length="173" mass="18920">MLAELLHETTARAAAWASEIAPGLWLGNGSAAADLVSLQQHGVEYVLNVADDVPNYHADALTYCTLGVADFGQDAGISRVFSRAFDFLDHVLLHAKGRVLVHCAAGANRSATVVIAYLMHSQQLSLADAWAIVRKRRPGMSPLEDNRKQLWNFELQLRGCHSLPSLDALHSHR</sequence>
<dbReference type="SMART" id="SM00195">
    <property type="entry name" value="DSPc"/>
    <property type="match status" value="1"/>
</dbReference>
<keyword evidence="4" id="KW-0904">Protein phosphatase</keyword>
<comment type="caution">
    <text evidence="7">The sequence shown here is derived from an EMBL/GenBank/DDBJ whole genome shotgun (WGS) entry which is preliminary data.</text>
</comment>
<dbReference type="PROSITE" id="PS00383">
    <property type="entry name" value="TYR_PHOSPHATASE_1"/>
    <property type="match status" value="1"/>
</dbReference>
<evidence type="ECO:0000256" key="3">
    <source>
        <dbReference type="ARBA" id="ARBA00022801"/>
    </source>
</evidence>
<dbReference type="InterPro" id="IPR016130">
    <property type="entry name" value="Tyr_Pase_AS"/>
</dbReference>
<dbReference type="InterPro" id="IPR003595">
    <property type="entry name" value="Tyr_Pase_cat"/>
</dbReference>
<accession>A0A1V9ZEX2</accession>